<evidence type="ECO:0000313" key="6">
    <source>
        <dbReference type="Proteomes" id="UP000198415"/>
    </source>
</evidence>
<dbReference type="AlphaFoldDB" id="A0A238YY66"/>
<keyword evidence="2" id="KW-0049">Antioxidant</keyword>
<dbReference type="GO" id="GO:0004601">
    <property type="term" value="F:peroxidase activity"/>
    <property type="evidence" value="ECO:0007669"/>
    <property type="project" value="UniProtKB-KW"/>
</dbReference>
<keyword evidence="1" id="KW-0575">Peroxidase</keyword>
<dbReference type="PANTHER" id="PTHR43110">
    <property type="entry name" value="THIOL PEROXIDASE"/>
    <property type="match status" value="1"/>
</dbReference>
<protein>
    <submittedName>
        <fullName evidence="5">Peroxiredoxin</fullName>
    </submittedName>
</protein>
<dbReference type="Gene3D" id="3.40.30.10">
    <property type="entry name" value="Glutaredoxin"/>
    <property type="match status" value="1"/>
</dbReference>
<dbReference type="Proteomes" id="UP000198415">
    <property type="component" value="Unassembled WGS sequence"/>
</dbReference>
<evidence type="ECO:0000259" key="4">
    <source>
        <dbReference type="Pfam" id="PF00578"/>
    </source>
</evidence>
<gene>
    <name evidence="5" type="ORF">SAMN06264365_105245</name>
</gene>
<dbReference type="EMBL" id="FZNR01000005">
    <property type="protein sequence ID" value="SNR75573.1"/>
    <property type="molecule type" value="Genomic_DNA"/>
</dbReference>
<keyword evidence="6" id="KW-1185">Reference proteome</keyword>
<sequence length="214" mass="23521">MTTNLRDAGRLVQHRLDDQAFRLQFESNAIWNRMVAAGDRLPDLPLVEVDLGPIHLNRLRDTGPVVLAFFRHATSAPCDAALRDYRDCLAPALTELDAHLVAVSPQVPARLEAVKRRQDLDFFVASDARHTLIDAFNIGFNSPGAGSVLGTGRSVLPFAAVVVADRGGIVRFAEVHADWSTRTEPHRILAAVREINRQSRLRSPGHDAGRGSRP</sequence>
<dbReference type="InterPro" id="IPR036249">
    <property type="entry name" value="Thioredoxin-like_sf"/>
</dbReference>
<dbReference type="RefSeq" id="WP_089294192.1">
    <property type="nucleotide sequence ID" value="NZ_BOMU01000035.1"/>
</dbReference>
<dbReference type="Pfam" id="PF00578">
    <property type="entry name" value="AhpC-TSA"/>
    <property type="match status" value="1"/>
</dbReference>
<dbReference type="InterPro" id="IPR000866">
    <property type="entry name" value="AhpC/TSA"/>
</dbReference>
<organism evidence="5 6">
    <name type="scientific">Actinoplanes regularis</name>
    <dbReference type="NCBI Taxonomy" id="52697"/>
    <lineage>
        <taxon>Bacteria</taxon>
        <taxon>Bacillati</taxon>
        <taxon>Actinomycetota</taxon>
        <taxon>Actinomycetes</taxon>
        <taxon>Micromonosporales</taxon>
        <taxon>Micromonosporaceae</taxon>
        <taxon>Actinoplanes</taxon>
    </lineage>
</organism>
<dbReference type="OrthoDB" id="9809746at2"/>
<reference evidence="5 6" key="1">
    <citation type="submission" date="2017-06" db="EMBL/GenBank/DDBJ databases">
        <authorList>
            <person name="Kim H.J."/>
            <person name="Triplett B.A."/>
        </authorList>
    </citation>
    <scope>NUCLEOTIDE SEQUENCE [LARGE SCALE GENOMIC DNA]</scope>
    <source>
        <strain evidence="5 6">DSM 43151</strain>
    </source>
</reference>
<evidence type="ECO:0000256" key="2">
    <source>
        <dbReference type="ARBA" id="ARBA00022862"/>
    </source>
</evidence>
<keyword evidence="1" id="KW-0560">Oxidoreductase</keyword>
<proteinExistence type="predicted"/>
<evidence type="ECO:0000313" key="5">
    <source>
        <dbReference type="EMBL" id="SNR75573.1"/>
    </source>
</evidence>
<dbReference type="SUPFAM" id="SSF52833">
    <property type="entry name" value="Thioredoxin-like"/>
    <property type="match status" value="1"/>
</dbReference>
<name>A0A238YY66_9ACTN</name>
<keyword evidence="3" id="KW-0676">Redox-active center</keyword>
<feature type="domain" description="Alkyl hydroperoxide reductase subunit C/ Thiol specific antioxidant" evidence="4">
    <location>
        <begin position="38"/>
        <end position="172"/>
    </location>
</feature>
<dbReference type="InterPro" id="IPR050455">
    <property type="entry name" value="Tpx_Peroxidase_subfamily"/>
</dbReference>
<accession>A0A238YY66</accession>
<evidence type="ECO:0000256" key="1">
    <source>
        <dbReference type="ARBA" id="ARBA00022559"/>
    </source>
</evidence>
<dbReference type="PANTHER" id="PTHR43110:SF1">
    <property type="entry name" value="THIOL PEROXIDASE"/>
    <property type="match status" value="1"/>
</dbReference>
<evidence type="ECO:0000256" key="3">
    <source>
        <dbReference type="ARBA" id="ARBA00023284"/>
    </source>
</evidence>